<feature type="domain" description="Sialate O-acetylesterase" evidence="4">
    <location>
        <begin position="298"/>
        <end position="406"/>
    </location>
</feature>
<name>A0A512MBW6_9BACT</name>
<keyword evidence="6" id="KW-1185">Reference proteome</keyword>
<evidence type="ECO:0000256" key="2">
    <source>
        <dbReference type="SAM" id="MobiDB-lite"/>
    </source>
</evidence>
<keyword evidence="3" id="KW-0732">Signal</keyword>
<gene>
    <name evidence="5" type="ORF">BGE01nite_34940</name>
</gene>
<dbReference type="InterPro" id="IPR005181">
    <property type="entry name" value="SASA"/>
</dbReference>
<dbReference type="PANTHER" id="PTHR22901:SF0">
    <property type="entry name" value="SIALATE O-ACETYLESTERASE"/>
    <property type="match status" value="1"/>
</dbReference>
<reference evidence="5 6" key="1">
    <citation type="submission" date="2019-07" db="EMBL/GenBank/DDBJ databases">
        <title>Whole genome shotgun sequence of Brevifollis gellanilyticus NBRC 108608.</title>
        <authorList>
            <person name="Hosoyama A."/>
            <person name="Uohara A."/>
            <person name="Ohji S."/>
            <person name="Ichikawa N."/>
        </authorList>
    </citation>
    <scope>NUCLEOTIDE SEQUENCE [LARGE SCALE GENOMIC DNA]</scope>
    <source>
        <strain evidence="5 6">NBRC 108608</strain>
    </source>
</reference>
<feature type="region of interest" description="Disordered" evidence="2">
    <location>
        <begin position="251"/>
        <end position="281"/>
    </location>
</feature>
<dbReference type="Gene3D" id="3.40.50.1110">
    <property type="entry name" value="SGNH hydrolase"/>
    <property type="match status" value="1"/>
</dbReference>
<feature type="signal peptide" evidence="3">
    <location>
        <begin position="1"/>
        <end position="20"/>
    </location>
</feature>
<protein>
    <submittedName>
        <fullName evidence="5">9-O-acetylesterase</fullName>
    </submittedName>
</protein>
<feature type="chain" id="PRO_5022101969" evidence="3">
    <location>
        <begin position="21"/>
        <end position="541"/>
    </location>
</feature>
<dbReference type="SUPFAM" id="SSF52266">
    <property type="entry name" value="SGNH hydrolase"/>
    <property type="match status" value="1"/>
</dbReference>
<dbReference type="OrthoDB" id="183320at2"/>
<accession>A0A512MBW6</accession>
<dbReference type="GO" id="GO:0001681">
    <property type="term" value="F:sialate O-acetylesterase activity"/>
    <property type="evidence" value="ECO:0007669"/>
    <property type="project" value="InterPro"/>
</dbReference>
<evidence type="ECO:0000256" key="1">
    <source>
        <dbReference type="ARBA" id="ARBA00022801"/>
    </source>
</evidence>
<dbReference type="GO" id="GO:0005975">
    <property type="term" value="P:carbohydrate metabolic process"/>
    <property type="evidence" value="ECO:0007669"/>
    <property type="project" value="TreeGrafter"/>
</dbReference>
<proteinExistence type="predicted"/>
<evidence type="ECO:0000313" key="6">
    <source>
        <dbReference type="Proteomes" id="UP000321577"/>
    </source>
</evidence>
<comment type="caution">
    <text evidence="5">The sequence shown here is derived from an EMBL/GenBank/DDBJ whole genome shotgun (WGS) entry which is preliminary data.</text>
</comment>
<organism evidence="5 6">
    <name type="scientific">Brevifollis gellanilyticus</name>
    <dbReference type="NCBI Taxonomy" id="748831"/>
    <lineage>
        <taxon>Bacteria</taxon>
        <taxon>Pseudomonadati</taxon>
        <taxon>Verrucomicrobiota</taxon>
        <taxon>Verrucomicrobiia</taxon>
        <taxon>Verrucomicrobiales</taxon>
        <taxon>Verrucomicrobiaceae</taxon>
    </lineage>
</organism>
<dbReference type="InterPro" id="IPR036514">
    <property type="entry name" value="SGNH_hydro_sf"/>
</dbReference>
<keyword evidence="1" id="KW-0378">Hydrolase</keyword>
<dbReference type="Pfam" id="PF03629">
    <property type="entry name" value="SASA"/>
    <property type="match status" value="2"/>
</dbReference>
<dbReference type="Proteomes" id="UP000321577">
    <property type="component" value="Unassembled WGS sequence"/>
</dbReference>
<dbReference type="RefSeq" id="WP_146851922.1">
    <property type="nucleotide sequence ID" value="NZ_BKAG01000026.1"/>
</dbReference>
<evidence type="ECO:0000313" key="5">
    <source>
        <dbReference type="EMBL" id="GEP44203.1"/>
    </source>
</evidence>
<dbReference type="AlphaFoldDB" id="A0A512MBW6"/>
<feature type="domain" description="Sialate O-acetylesterase" evidence="4">
    <location>
        <begin position="104"/>
        <end position="207"/>
    </location>
</feature>
<dbReference type="EMBL" id="BKAG01000026">
    <property type="protein sequence ID" value="GEP44203.1"/>
    <property type="molecule type" value="Genomic_DNA"/>
</dbReference>
<evidence type="ECO:0000256" key="3">
    <source>
        <dbReference type="SAM" id="SignalP"/>
    </source>
</evidence>
<dbReference type="InterPro" id="IPR039329">
    <property type="entry name" value="SIAE"/>
</dbReference>
<evidence type="ECO:0000259" key="4">
    <source>
        <dbReference type="Pfam" id="PF03629"/>
    </source>
</evidence>
<feature type="compositionally biased region" description="Basic and acidic residues" evidence="2">
    <location>
        <begin position="251"/>
        <end position="264"/>
    </location>
</feature>
<sequence length="541" mass="59757">MKAIANLGLLLALLSSTALADVKLPALFSDGLVFQQGKPLTIWGWAAADEDVSVRFAGQTQVTRADLDGKWRVTLDAIPANAEPQEMTIAGKNTVTLKNLLVGEVWICSGQSNMQWMVSQAANAQQEIAGANFPQIRMFNVERVTSQTPLDDVKGSWKEANPQNVGQFSAVGYFFGRHLHQVLKVPVGLINTSWGGTRIEAWTSRESLEERPCAAQMLSDWEGVKKNWDAAAENTKFEAAKTAWQAEVKKINDENAKLPADKKVRAPSAPRPPDDPNKTQHHPAVLFNAMVAPLIPYSVQGAIWYQGESNQKRAFQYQELLPNMINDWRTRWNSELSFYIVQLASFGNSLPITKDAGVPDTWAELQEAQYLTTITLPKTGLAVTNDIGEEKDIHPKNKQEVGRRLALWALAKDYNRPNTVFSGPMFKNSVIEGNKVRLQFDHIGGGLKVRGGGELKHFQIAGEDQKWVWAQAKIENNEVIVSSDAVAAPVGVRYAWAAWPEGANLINAEGLPATSFRTDEFIPSTLGVVSPYQEVMKAQAR</sequence>
<dbReference type="PANTHER" id="PTHR22901">
    <property type="entry name" value="SIALATE O-ACETYLESTERASE"/>
    <property type="match status" value="1"/>
</dbReference>